<accession>A0AA88NQY8</accession>
<comment type="caution">
    <text evidence="3">The sequence shown here is derived from an EMBL/GenBank/DDBJ whole genome shotgun (WGS) entry which is preliminary data.</text>
</comment>
<evidence type="ECO:0000256" key="1">
    <source>
        <dbReference type="SAM" id="MobiDB-lite"/>
    </source>
</evidence>
<dbReference type="InterPro" id="IPR043563">
    <property type="entry name" value="Sp110/Sp140/Sp140L-like"/>
</dbReference>
<dbReference type="GO" id="GO:0000981">
    <property type="term" value="F:DNA-binding transcription factor activity, RNA polymerase II-specific"/>
    <property type="evidence" value="ECO:0007669"/>
    <property type="project" value="TreeGrafter"/>
</dbReference>
<evidence type="ECO:0000313" key="4">
    <source>
        <dbReference type="Proteomes" id="UP001187315"/>
    </source>
</evidence>
<dbReference type="Proteomes" id="UP001187315">
    <property type="component" value="Unassembled WGS sequence"/>
</dbReference>
<feature type="domain" description="HSR" evidence="2">
    <location>
        <begin position="1"/>
        <end position="112"/>
    </location>
</feature>
<dbReference type="PANTHER" id="PTHR46386:SF1">
    <property type="entry name" value="NUCLEAR BODY PROTEIN SP140-LIKE PROTEIN"/>
    <property type="match status" value="1"/>
</dbReference>
<proteinExistence type="predicted"/>
<feature type="region of interest" description="Disordered" evidence="1">
    <location>
        <begin position="118"/>
        <end position="147"/>
    </location>
</feature>
<reference evidence="3" key="1">
    <citation type="submission" date="2023-08" db="EMBL/GenBank/DDBJ databases">
        <title>Pelteobagrus vachellii genome.</title>
        <authorList>
            <person name="Liu H."/>
        </authorList>
    </citation>
    <scope>NUCLEOTIDE SEQUENCE</scope>
    <source>
        <strain evidence="3">PRFRI_2022a</strain>
        <tissue evidence="3">Muscle</tissue>
    </source>
</reference>
<evidence type="ECO:0000259" key="2">
    <source>
        <dbReference type="PROSITE" id="PS51414"/>
    </source>
</evidence>
<dbReference type="AlphaFoldDB" id="A0AA88NQY8"/>
<protein>
    <recommendedName>
        <fullName evidence="2">HSR domain-containing protein</fullName>
    </recommendedName>
</protein>
<dbReference type="InterPro" id="IPR004865">
    <property type="entry name" value="HSR_dom"/>
</dbReference>
<organism evidence="3 4">
    <name type="scientific">Tachysurus vachellii</name>
    <name type="common">Darkbarbel catfish</name>
    <name type="synonym">Pelteobagrus vachellii</name>
    <dbReference type="NCBI Taxonomy" id="175792"/>
    <lineage>
        <taxon>Eukaryota</taxon>
        <taxon>Metazoa</taxon>
        <taxon>Chordata</taxon>
        <taxon>Craniata</taxon>
        <taxon>Vertebrata</taxon>
        <taxon>Euteleostomi</taxon>
        <taxon>Actinopterygii</taxon>
        <taxon>Neopterygii</taxon>
        <taxon>Teleostei</taxon>
        <taxon>Ostariophysi</taxon>
        <taxon>Siluriformes</taxon>
        <taxon>Bagridae</taxon>
        <taxon>Tachysurus</taxon>
    </lineage>
</organism>
<keyword evidence="4" id="KW-1185">Reference proteome</keyword>
<dbReference type="Pfam" id="PF03172">
    <property type="entry name" value="HSR"/>
    <property type="match status" value="1"/>
</dbReference>
<dbReference type="PROSITE" id="PS51414">
    <property type="entry name" value="HSR"/>
    <property type="match status" value="1"/>
</dbReference>
<dbReference type="GO" id="GO:0005634">
    <property type="term" value="C:nucleus"/>
    <property type="evidence" value="ECO:0007669"/>
    <property type="project" value="InterPro"/>
</dbReference>
<gene>
    <name evidence="3" type="ORF">Q7C36_003936</name>
</gene>
<dbReference type="PANTHER" id="PTHR46386">
    <property type="entry name" value="NUCLEAR BODY PROTEIN SP140"/>
    <property type="match status" value="1"/>
</dbReference>
<sequence length="174" mass="20509">MSTDHQLDGLTEEQLAWFFRSKKTEMSCLEEPQTLLNQLRDFYLVPEDLYQKVTKAKTKKTKQKVMYEILDWVEKERRPLLKVFWSCAFKDHILQQYPLFRLYKTSLLNEQKKTEQTVDGTKRKKCASEREETEPGPSSVVRIRQPTKKPRTDIAGDLGLFEIYIRTTSLPCGL</sequence>
<evidence type="ECO:0000313" key="3">
    <source>
        <dbReference type="EMBL" id="KAK2864782.1"/>
    </source>
</evidence>
<name>A0AA88NQY8_TACVA</name>
<dbReference type="EMBL" id="JAVHJS010000003">
    <property type="protein sequence ID" value="KAK2864782.1"/>
    <property type="molecule type" value="Genomic_DNA"/>
</dbReference>